<feature type="chain" id="PRO_5022660503" evidence="2">
    <location>
        <begin position="22"/>
        <end position="375"/>
    </location>
</feature>
<organism evidence="3 4">
    <name type="scientific">Leptidea sinapis</name>
    <dbReference type="NCBI Taxonomy" id="189913"/>
    <lineage>
        <taxon>Eukaryota</taxon>
        <taxon>Metazoa</taxon>
        <taxon>Ecdysozoa</taxon>
        <taxon>Arthropoda</taxon>
        <taxon>Hexapoda</taxon>
        <taxon>Insecta</taxon>
        <taxon>Pterygota</taxon>
        <taxon>Neoptera</taxon>
        <taxon>Endopterygota</taxon>
        <taxon>Lepidoptera</taxon>
        <taxon>Glossata</taxon>
        <taxon>Ditrysia</taxon>
        <taxon>Papilionoidea</taxon>
        <taxon>Pieridae</taxon>
        <taxon>Dismorphiinae</taxon>
        <taxon>Leptidea</taxon>
    </lineage>
</organism>
<feature type="compositionally biased region" description="Polar residues" evidence="1">
    <location>
        <begin position="311"/>
        <end position="320"/>
    </location>
</feature>
<dbReference type="AlphaFoldDB" id="A0A5E4QDX3"/>
<feature type="signal peptide" evidence="2">
    <location>
        <begin position="1"/>
        <end position="21"/>
    </location>
</feature>
<keyword evidence="2" id="KW-0732">Signal</keyword>
<feature type="compositionally biased region" description="Low complexity" evidence="1">
    <location>
        <begin position="199"/>
        <end position="235"/>
    </location>
</feature>
<evidence type="ECO:0000313" key="4">
    <source>
        <dbReference type="Proteomes" id="UP000324832"/>
    </source>
</evidence>
<feature type="compositionally biased region" description="Gly residues" evidence="1">
    <location>
        <begin position="245"/>
        <end position="269"/>
    </location>
</feature>
<protein>
    <submittedName>
        <fullName evidence="3">Uncharacterized protein</fullName>
    </submittedName>
</protein>
<feature type="compositionally biased region" description="Gly residues" evidence="1">
    <location>
        <begin position="153"/>
        <end position="163"/>
    </location>
</feature>
<name>A0A5E4QDX3_9NEOP</name>
<feature type="compositionally biased region" description="Gly residues" evidence="1">
    <location>
        <begin position="114"/>
        <end position="134"/>
    </location>
</feature>
<dbReference type="EMBL" id="FZQP02002482">
    <property type="protein sequence ID" value="VVC95903.1"/>
    <property type="molecule type" value="Genomic_DNA"/>
</dbReference>
<feature type="compositionally biased region" description="Low complexity" evidence="1">
    <location>
        <begin position="300"/>
        <end position="310"/>
    </location>
</feature>
<feature type="region of interest" description="Disordered" evidence="1">
    <location>
        <begin position="90"/>
        <end position="169"/>
    </location>
</feature>
<keyword evidence="4" id="KW-1185">Reference proteome</keyword>
<accession>A0A5E4QDX3</accession>
<evidence type="ECO:0000256" key="2">
    <source>
        <dbReference type="SAM" id="SignalP"/>
    </source>
</evidence>
<dbReference type="Proteomes" id="UP000324832">
    <property type="component" value="Unassembled WGS sequence"/>
</dbReference>
<sequence>MANVFNISVISLVAVFNIVLGHPGVLNRVARSPHYGGFGSVPPPPPPPPPPFPIFRTQNWSGISRGSDSLPQGVYSGAAAVASGAPSVGAVSLASSSDNRGDCDEQEASRAQSGIGGSNTDGHFGGSGNGGSSGGHFSSKSFKESHFSVQGGESHGNGQGLGFSGHNRLGASSQAQAGAYGNYRNVHGASSNLGDQNDQQQYSSGGFGQSQEQGQEQINVPPAASQSSSFASSQSNTGGFNSGHTGIGSGYGSQRGFGSSGHSAGGQNGNFGYHQSHEFGRGFSGSEKNEKSSRYESDFGSEQQQQSGSQLANTSGSGSNQKEDISSTVGGALNLASQGLKAQDAGCSTCGGKNGYALSNAKSHSGSAVAVSIGG</sequence>
<feature type="region of interest" description="Disordered" evidence="1">
    <location>
        <begin position="186"/>
        <end position="326"/>
    </location>
</feature>
<proteinExistence type="predicted"/>
<gene>
    <name evidence="3" type="ORF">LSINAPIS_LOCUS7522</name>
</gene>
<feature type="compositionally biased region" description="Basic and acidic residues" evidence="1">
    <location>
        <begin position="287"/>
        <end position="297"/>
    </location>
</feature>
<reference evidence="3 4" key="1">
    <citation type="submission" date="2017-07" db="EMBL/GenBank/DDBJ databases">
        <authorList>
            <person name="Talla V."/>
            <person name="Backstrom N."/>
        </authorList>
    </citation>
    <scope>NUCLEOTIDE SEQUENCE [LARGE SCALE GENOMIC DNA]</scope>
</reference>
<evidence type="ECO:0000256" key="1">
    <source>
        <dbReference type="SAM" id="MobiDB-lite"/>
    </source>
</evidence>
<evidence type="ECO:0000313" key="3">
    <source>
        <dbReference type="EMBL" id="VVC95903.1"/>
    </source>
</evidence>
<feature type="compositionally biased region" description="Polar residues" evidence="1">
    <location>
        <begin position="188"/>
        <end position="198"/>
    </location>
</feature>